<reference evidence="2 3" key="1">
    <citation type="submission" date="2020-08" db="EMBL/GenBank/DDBJ databases">
        <title>Genomic Encyclopedia of Type Strains, Phase III (KMG-III): the genomes of soil and plant-associated and newly described type strains.</title>
        <authorList>
            <person name="Whitman W."/>
        </authorList>
    </citation>
    <scope>NUCLEOTIDE SEQUENCE [LARGE SCALE GENOMIC DNA]</scope>
    <source>
        <strain evidence="2 3">CECT 8356</strain>
    </source>
</reference>
<proteinExistence type="predicted"/>
<evidence type="ECO:0000256" key="1">
    <source>
        <dbReference type="SAM" id="Phobius"/>
    </source>
</evidence>
<dbReference type="Proteomes" id="UP000543579">
    <property type="component" value="Unassembled WGS sequence"/>
</dbReference>
<feature type="transmembrane region" description="Helical" evidence="1">
    <location>
        <begin position="69"/>
        <end position="89"/>
    </location>
</feature>
<evidence type="ECO:0000313" key="2">
    <source>
        <dbReference type="EMBL" id="MBB3158208.1"/>
    </source>
</evidence>
<dbReference type="PROSITE" id="PS51318">
    <property type="entry name" value="TAT"/>
    <property type="match status" value="1"/>
</dbReference>
<feature type="transmembrane region" description="Helical" evidence="1">
    <location>
        <begin position="95"/>
        <end position="114"/>
    </location>
</feature>
<evidence type="ECO:0000313" key="3">
    <source>
        <dbReference type="Proteomes" id="UP000543579"/>
    </source>
</evidence>
<dbReference type="RefSeq" id="WP_183419666.1">
    <property type="nucleotide sequence ID" value="NZ_JACHXY010000002.1"/>
</dbReference>
<dbReference type="EMBL" id="JACHXY010000002">
    <property type="protein sequence ID" value="MBB3158208.1"/>
    <property type="molecule type" value="Genomic_DNA"/>
</dbReference>
<keyword evidence="1" id="KW-0472">Membrane</keyword>
<protein>
    <submittedName>
        <fullName evidence="2">Uncharacterized protein</fullName>
    </submittedName>
</protein>
<feature type="transmembrane region" description="Helical" evidence="1">
    <location>
        <begin position="39"/>
        <end position="57"/>
    </location>
</feature>
<keyword evidence="1" id="KW-1133">Transmembrane helix</keyword>
<dbReference type="InterPro" id="IPR006311">
    <property type="entry name" value="TAT_signal"/>
</dbReference>
<comment type="caution">
    <text evidence="2">The sequence shown here is derived from an EMBL/GenBank/DDBJ whole genome shotgun (WGS) entry which is preliminary data.</text>
</comment>
<accession>A0A7W5CIA0</accession>
<name>A0A7W5CIA0_9MICO</name>
<organism evidence="2 3">
    <name type="scientific">Microbacterium proteolyticum</name>
    <dbReference type="NCBI Taxonomy" id="1572644"/>
    <lineage>
        <taxon>Bacteria</taxon>
        <taxon>Bacillati</taxon>
        <taxon>Actinomycetota</taxon>
        <taxon>Actinomycetes</taxon>
        <taxon>Micrococcales</taxon>
        <taxon>Microbacteriaceae</taxon>
        <taxon>Microbacterium</taxon>
    </lineage>
</organism>
<dbReference type="AlphaFoldDB" id="A0A7W5CIA0"/>
<sequence length="260" mass="27023">MTDARRQALQALVASAVSLLVVLGAVTDAQSSALLDLSASGLLAVQGALGLILLRAGDRFTWLNTNGRGAIYALGGAIGAAGFAFSLFSAETSSLIVQVATVVASILVGALQIVNAGTLAAPHVGDLPDEVLAQFARARAATTAAEAADAERAPEESAATFGKEREPEWVAPLTGLHVGVFWPGVPHVDREAVTEAAKAAIGSEHIASLRIMFLASEFRGLSLDVVLVTIPLTRNLIEVFEPNLHGSSYDGDRVQYLEVD</sequence>
<keyword evidence="1" id="KW-0812">Transmembrane</keyword>
<gene>
    <name evidence="2" type="ORF">FHS07_001904</name>
</gene>